<evidence type="ECO:0000256" key="4">
    <source>
        <dbReference type="ARBA" id="ARBA00023315"/>
    </source>
</evidence>
<dbReference type="EC" id="2.3.1.39" evidence="2"/>
<evidence type="ECO:0000259" key="6">
    <source>
        <dbReference type="SMART" id="SM00827"/>
    </source>
</evidence>
<evidence type="ECO:0000256" key="1">
    <source>
        <dbReference type="ARBA" id="ARBA00008217"/>
    </source>
</evidence>
<dbReference type="eggNOG" id="COG0331">
    <property type="taxonomic scope" value="Bacteria"/>
</dbReference>
<comment type="similarity">
    <text evidence="1">Belongs to the FabD family.</text>
</comment>
<dbReference type="NCBIfam" id="TIGR00128">
    <property type="entry name" value="fabD"/>
    <property type="match status" value="1"/>
</dbReference>
<organism evidence="7 8">
    <name type="scientific">Candidatus Protofrankia datiscae</name>
    <dbReference type="NCBI Taxonomy" id="2716812"/>
    <lineage>
        <taxon>Bacteria</taxon>
        <taxon>Bacillati</taxon>
        <taxon>Actinomycetota</taxon>
        <taxon>Actinomycetes</taxon>
        <taxon>Frankiales</taxon>
        <taxon>Frankiaceae</taxon>
        <taxon>Protofrankia</taxon>
    </lineage>
</organism>
<dbReference type="SMART" id="SM00827">
    <property type="entry name" value="PKS_AT"/>
    <property type="match status" value="1"/>
</dbReference>
<evidence type="ECO:0000313" key="7">
    <source>
        <dbReference type="EMBL" id="AEH10371.1"/>
    </source>
</evidence>
<name>F8AXM0_9ACTN</name>
<dbReference type="InterPro" id="IPR016036">
    <property type="entry name" value="Malonyl_transacylase_ACP-bd"/>
</dbReference>
<dbReference type="InterPro" id="IPR016035">
    <property type="entry name" value="Acyl_Trfase/lysoPLipase"/>
</dbReference>
<evidence type="ECO:0000256" key="5">
    <source>
        <dbReference type="ARBA" id="ARBA00048462"/>
    </source>
</evidence>
<dbReference type="FunFam" id="3.30.70.250:FF:000001">
    <property type="entry name" value="Malonyl CoA-acyl carrier protein transacylase"/>
    <property type="match status" value="1"/>
</dbReference>
<accession>F8AXM0</accession>
<dbReference type="InterPro" id="IPR014043">
    <property type="entry name" value="Acyl_transferase_dom"/>
</dbReference>
<feature type="domain" description="Malonyl-CoA:ACP transacylase (MAT)" evidence="6">
    <location>
        <begin position="60"/>
        <end position="355"/>
    </location>
</feature>
<dbReference type="Pfam" id="PF00698">
    <property type="entry name" value="Acyl_transf_1"/>
    <property type="match status" value="1"/>
</dbReference>
<dbReference type="Gene3D" id="3.30.70.250">
    <property type="entry name" value="Malonyl-CoA ACP transacylase, ACP-binding"/>
    <property type="match status" value="1"/>
</dbReference>
<gene>
    <name evidence="7" type="ordered locus">FsymDg_3059</name>
</gene>
<dbReference type="Gene3D" id="3.40.366.10">
    <property type="entry name" value="Malonyl-Coenzyme A Acyl Carrier Protein, domain 2"/>
    <property type="match status" value="1"/>
</dbReference>
<sequence length="374" mass="39000">MTRIPGTATVHRPDTKVSRAEVARAEALGAQVSQAPAFGAGQTAGGAAGERVPGTRCLAMFPGQGSQRPGMAADLVRRYPDTAGQIFAMADDVLGLPLTKLCVSGSAEELRRTDVTQPAIAATSLAVLEVLRAGGFEASGVAGHSLGEYAALAAAGVLDAQSVLRLVRRRGELMAEVGSRTPGAMAAVIGLPAERVEALCRDVTGTGVVEIANYNDPGQTVVSGLTEAVAHIETLAARAGAERIVRLDVGAPFHCSLMRDIEAEFGVELDRHVFAEPQLPVLSAVTSSYVRRAEEVRLLLRRQLVEPVRWVDTVRRAVADGHNLLVEVGPGRVLTGFAKRIVPDVRALGTARPQAIDALLATAGQGASRPAVPA</sequence>
<dbReference type="Proteomes" id="UP000001549">
    <property type="component" value="Chromosome"/>
</dbReference>
<dbReference type="GO" id="GO:0004314">
    <property type="term" value="F:[acyl-carrier-protein] S-malonyltransferase activity"/>
    <property type="evidence" value="ECO:0007669"/>
    <property type="project" value="UniProtKB-EC"/>
</dbReference>
<dbReference type="GO" id="GO:0006633">
    <property type="term" value="P:fatty acid biosynthetic process"/>
    <property type="evidence" value="ECO:0007669"/>
    <property type="project" value="TreeGrafter"/>
</dbReference>
<protein>
    <recommendedName>
        <fullName evidence="2">[acyl-carrier-protein] S-malonyltransferase</fullName>
        <ecNumber evidence="2">2.3.1.39</ecNumber>
    </recommendedName>
</protein>
<dbReference type="KEGG" id="fsy:FsymDg_3059"/>
<keyword evidence="3 7" id="KW-0808">Transferase</keyword>
<dbReference type="RefSeq" id="WP_013874271.1">
    <property type="nucleotide sequence ID" value="NC_015656.1"/>
</dbReference>
<dbReference type="EMBL" id="CP002801">
    <property type="protein sequence ID" value="AEH10371.1"/>
    <property type="molecule type" value="Genomic_DNA"/>
</dbReference>
<evidence type="ECO:0000313" key="8">
    <source>
        <dbReference type="Proteomes" id="UP000001549"/>
    </source>
</evidence>
<dbReference type="AlphaFoldDB" id="F8AXM0"/>
<evidence type="ECO:0000256" key="3">
    <source>
        <dbReference type="ARBA" id="ARBA00022679"/>
    </source>
</evidence>
<dbReference type="STRING" id="656024.FsymDg_3059"/>
<dbReference type="PANTHER" id="PTHR42681">
    <property type="entry name" value="MALONYL-COA-ACYL CARRIER PROTEIN TRANSACYLASE, MITOCHONDRIAL"/>
    <property type="match status" value="1"/>
</dbReference>
<dbReference type="GO" id="GO:0005829">
    <property type="term" value="C:cytosol"/>
    <property type="evidence" value="ECO:0007669"/>
    <property type="project" value="TreeGrafter"/>
</dbReference>
<dbReference type="InterPro" id="IPR001227">
    <property type="entry name" value="Ac_transferase_dom_sf"/>
</dbReference>
<evidence type="ECO:0000256" key="2">
    <source>
        <dbReference type="ARBA" id="ARBA00013258"/>
    </source>
</evidence>
<dbReference type="SUPFAM" id="SSF55048">
    <property type="entry name" value="Probable ACP-binding domain of malonyl-CoA ACP transacylase"/>
    <property type="match status" value="1"/>
</dbReference>
<proteinExistence type="inferred from homology"/>
<comment type="catalytic activity">
    <reaction evidence="5">
        <text>holo-[ACP] + malonyl-CoA = malonyl-[ACP] + CoA</text>
        <dbReference type="Rhea" id="RHEA:41792"/>
        <dbReference type="Rhea" id="RHEA-COMP:9623"/>
        <dbReference type="Rhea" id="RHEA-COMP:9685"/>
        <dbReference type="ChEBI" id="CHEBI:57287"/>
        <dbReference type="ChEBI" id="CHEBI:57384"/>
        <dbReference type="ChEBI" id="CHEBI:64479"/>
        <dbReference type="ChEBI" id="CHEBI:78449"/>
        <dbReference type="EC" id="2.3.1.39"/>
    </reaction>
</comment>
<reference evidence="7 8" key="1">
    <citation type="submission" date="2011-05" db="EMBL/GenBank/DDBJ databases">
        <title>Complete sequence of chromosome of Frankia symbiont of Datisca glomerata.</title>
        <authorList>
            <consortium name="US DOE Joint Genome Institute"/>
            <person name="Lucas S."/>
            <person name="Han J."/>
            <person name="Lapidus A."/>
            <person name="Cheng J.-F."/>
            <person name="Goodwin L."/>
            <person name="Pitluck S."/>
            <person name="Peters L."/>
            <person name="Mikhailova N."/>
            <person name="Chertkov O."/>
            <person name="Teshima H."/>
            <person name="Han C."/>
            <person name="Tapia R."/>
            <person name="Land M."/>
            <person name="Hauser L."/>
            <person name="Kyrpides N."/>
            <person name="Ivanova N."/>
            <person name="Pagani I."/>
            <person name="Berry A."/>
            <person name="Pawlowski K."/>
            <person name="Persson T."/>
            <person name="Vanden Heuvel B."/>
            <person name="Benson D."/>
            <person name="Woyke T."/>
        </authorList>
    </citation>
    <scope>NUCLEOTIDE SEQUENCE [LARGE SCALE GENOMIC DNA]</scope>
    <source>
        <strain evidence="8">4085684</strain>
    </source>
</reference>
<keyword evidence="8" id="KW-1185">Reference proteome</keyword>
<dbReference type="InterPro" id="IPR004410">
    <property type="entry name" value="Malonyl_CoA-ACP_transAc_FabD"/>
</dbReference>
<dbReference type="InterPro" id="IPR050858">
    <property type="entry name" value="Mal-CoA-ACP_Trans/PKS_FabD"/>
</dbReference>
<keyword evidence="4 7" id="KW-0012">Acyltransferase</keyword>
<dbReference type="PANTHER" id="PTHR42681:SF1">
    <property type="entry name" value="MALONYL-COA-ACYL CARRIER PROTEIN TRANSACYLASE, MITOCHONDRIAL"/>
    <property type="match status" value="1"/>
</dbReference>
<dbReference type="HOGENOM" id="CLU_030558_1_1_11"/>
<dbReference type="SUPFAM" id="SSF52151">
    <property type="entry name" value="FabD/lysophospholipase-like"/>
    <property type="match status" value="1"/>
</dbReference>